<dbReference type="EMBL" id="JH159152">
    <property type="protein sequence ID" value="EGZ25413.1"/>
    <property type="molecule type" value="Genomic_DNA"/>
</dbReference>
<evidence type="ECO:0000313" key="3">
    <source>
        <dbReference type="Proteomes" id="UP000002640"/>
    </source>
</evidence>
<dbReference type="KEGG" id="psoj:PHYSODRAFT_311886"/>
<name>G4YSZ4_PHYSP</name>
<feature type="region of interest" description="Disordered" evidence="1">
    <location>
        <begin position="162"/>
        <end position="203"/>
    </location>
</feature>
<feature type="region of interest" description="Disordered" evidence="1">
    <location>
        <begin position="1"/>
        <end position="27"/>
    </location>
</feature>
<organism evidence="2 3">
    <name type="scientific">Phytophthora sojae (strain P6497)</name>
    <name type="common">Soybean stem and root rot agent</name>
    <name type="synonym">Phytophthora megasperma f. sp. glycines</name>
    <dbReference type="NCBI Taxonomy" id="1094619"/>
    <lineage>
        <taxon>Eukaryota</taxon>
        <taxon>Sar</taxon>
        <taxon>Stramenopiles</taxon>
        <taxon>Oomycota</taxon>
        <taxon>Peronosporomycetes</taxon>
        <taxon>Peronosporales</taxon>
        <taxon>Peronosporaceae</taxon>
        <taxon>Phytophthora</taxon>
    </lineage>
</organism>
<dbReference type="Proteomes" id="UP000002640">
    <property type="component" value="Unassembled WGS sequence"/>
</dbReference>
<sequence>MERRREKAAHGGRKDVVGPGESRGQPSCVLPVLHTELLAERRVQQREEREVAQLRHAQQKIMGRKTVEDFAHIKLLRRETAATKSRSLHCNGQTIKAATRPKKRDPGSKVCLESRPLQSAREAYSRPASRSLPQRPQSAKPALQTHSHSTGTLETMAGNNVEQAAPSGGRQAKAHMVKKKKRRKSIDRKSRRLEPCSSTPVLPERCESPPACKKISIVVNMRSLQLHEGMDLPADNSPPPVISAWGD</sequence>
<evidence type="ECO:0000256" key="1">
    <source>
        <dbReference type="SAM" id="MobiDB-lite"/>
    </source>
</evidence>
<feature type="compositionally biased region" description="Polar residues" evidence="1">
    <location>
        <begin position="84"/>
        <end position="96"/>
    </location>
</feature>
<feature type="compositionally biased region" description="Basic and acidic residues" evidence="1">
    <location>
        <begin position="1"/>
        <end position="16"/>
    </location>
</feature>
<accession>G4YSZ4</accession>
<evidence type="ECO:0000313" key="2">
    <source>
        <dbReference type="EMBL" id="EGZ25413.1"/>
    </source>
</evidence>
<keyword evidence="3" id="KW-1185">Reference proteome</keyword>
<dbReference type="RefSeq" id="XP_009520701.1">
    <property type="nucleotide sequence ID" value="XM_009522406.1"/>
</dbReference>
<proteinExistence type="predicted"/>
<gene>
    <name evidence="2" type="ORF">PHYSODRAFT_311886</name>
</gene>
<dbReference type="AlphaFoldDB" id="G4YSZ4"/>
<dbReference type="GeneID" id="20643439"/>
<protein>
    <submittedName>
        <fullName evidence="2">Uncharacterized protein</fullName>
    </submittedName>
</protein>
<reference evidence="2 3" key="1">
    <citation type="journal article" date="2006" name="Science">
        <title>Phytophthora genome sequences uncover evolutionary origins and mechanisms of pathogenesis.</title>
        <authorList>
            <person name="Tyler B.M."/>
            <person name="Tripathy S."/>
            <person name="Zhang X."/>
            <person name="Dehal P."/>
            <person name="Jiang R.H."/>
            <person name="Aerts A."/>
            <person name="Arredondo F.D."/>
            <person name="Baxter L."/>
            <person name="Bensasson D."/>
            <person name="Beynon J.L."/>
            <person name="Chapman J."/>
            <person name="Damasceno C.M."/>
            <person name="Dorrance A.E."/>
            <person name="Dou D."/>
            <person name="Dickerman A.W."/>
            <person name="Dubchak I.L."/>
            <person name="Garbelotto M."/>
            <person name="Gijzen M."/>
            <person name="Gordon S.G."/>
            <person name="Govers F."/>
            <person name="Grunwald N.J."/>
            <person name="Huang W."/>
            <person name="Ivors K.L."/>
            <person name="Jones R.W."/>
            <person name="Kamoun S."/>
            <person name="Krampis K."/>
            <person name="Lamour K.H."/>
            <person name="Lee M.K."/>
            <person name="McDonald W.H."/>
            <person name="Medina M."/>
            <person name="Meijer H.J."/>
            <person name="Nordberg E.K."/>
            <person name="Maclean D.J."/>
            <person name="Ospina-Giraldo M.D."/>
            <person name="Morris P.F."/>
            <person name="Phuntumart V."/>
            <person name="Putnam N.H."/>
            <person name="Rash S."/>
            <person name="Rose J.K."/>
            <person name="Sakihama Y."/>
            <person name="Salamov A.A."/>
            <person name="Savidor A."/>
            <person name="Scheuring C.F."/>
            <person name="Smith B.M."/>
            <person name="Sobral B.W."/>
            <person name="Terry A."/>
            <person name="Torto-Alalibo T.A."/>
            <person name="Win J."/>
            <person name="Xu Z."/>
            <person name="Zhang H."/>
            <person name="Grigoriev I.V."/>
            <person name="Rokhsar D.S."/>
            <person name="Boore J.L."/>
        </authorList>
    </citation>
    <scope>NUCLEOTIDE SEQUENCE [LARGE SCALE GENOMIC DNA]</scope>
    <source>
        <strain evidence="2 3">P6497</strain>
    </source>
</reference>
<dbReference type="OMA" id="HAQQRIL"/>
<dbReference type="InParanoid" id="G4YSZ4"/>
<feature type="compositionally biased region" description="Basic residues" evidence="1">
    <location>
        <begin position="172"/>
        <end position="191"/>
    </location>
</feature>
<feature type="region of interest" description="Disordered" evidence="1">
    <location>
        <begin position="84"/>
        <end position="148"/>
    </location>
</feature>